<dbReference type="AlphaFoldDB" id="A0A418APZ9"/>
<reference evidence="1 2" key="1">
    <citation type="submission" date="2018-08" db="EMBL/GenBank/DDBJ databases">
        <title>Aphanomyces genome sequencing and annotation.</title>
        <authorList>
            <person name="Minardi D."/>
            <person name="Oidtmann B."/>
            <person name="Van Der Giezen M."/>
            <person name="Studholme D.J."/>
        </authorList>
    </citation>
    <scope>NUCLEOTIDE SEQUENCE [LARGE SCALE GENOMIC DNA]</scope>
    <source>
        <strain evidence="1 2">NJM0002</strain>
    </source>
</reference>
<name>A0A418APZ9_9STRA</name>
<organism evidence="1 2">
    <name type="scientific">Aphanomyces invadans</name>
    <dbReference type="NCBI Taxonomy" id="157072"/>
    <lineage>
        <taxon>Eukaryota</taxon>
        <taxon>Sar</taxon>
        <taxon>Stramenopiles</taxon>
        <taxon>Oomycota</taxon>
        <taxon>Saprolegniomycetes</taxon>
        <taxon>Saprolegniales</taxon>
        <taxon>Verrucalvaceae</taxon>
        <taxon>Aphanomyces</taxon>
    </lineage>
</organism>
<evidence type="ECO:0000313" key="1">
    <source>
        <dbReference type="EMBL" id="RHY27211.1"/>
    </source>
</evidence>
<dbReference type="EMBL" id="QUSY01000818">
    <property type="protein sequence ID" value="RHY27211.1"/>
    <property type="molecule type" value="Genomic_DNA"/>
</dbReference>
<comment type="caution">
    <text evidence="1">The sequence shown here is derived from an EMBL/GenBank/DDBJ whole genome shotgun (WGS) entry which is preliminary data.</text>
</comment>
<proteinExistence type="predicted"/>
<gene>
    <name evidence="1" type="ORF">DYB32_006952</name>
</gene>
<sequence>METSTIVRRVQIVPLGDTSCRLTFVVQVDLGQSFHTSDIDDIELAAMMKKLTIFPDAGKTPPIFPCLPSYVTDYDGSEVTSVALRNIIETGKSTMDAATSAADAALHDLELVIAHDAGLQCSLDRVYDLLLEDDDDDVEEACSLILAAQPGQTQSFWERAAKRERIELIKATQEKEQLEEALQQQATFVDQMQRVFRKKPRVEVLWIFCLVAMDGTDATTLNHTTAIHAIADRQYRRMASAFLRAGLLDHEEDKFEVKLLPQPKGQSMVFQLVHHVLLAVPFHDMGASLWKGIGKYHLPYSSDDGASVEELEEVDADTVYGRYSTTLDGHTSWHSNLIRKHYVERDRHVYIARTVLDDELSGPRAPNAVVESKCVWATLARVTSESSRLTILLHMDVDMDIDAANELQTLLSNMPLPQPHNDKRRLDLSPLMQRIDPSVFPFSNMKVFFEGSKRIQAAINTIINSAIESYKVTSAQA</sequence>
<dbReference type="VEuPathDB" id="FungiDB:H310_04234"/>
<dbReference type="Proteomes" id="UP000285060">
    <property type="component" value="Unassembled WGS sequence"/>
</dbReference>
<evidence type="ECO:0000313" key="2">
    <source>
        <dbReference type="Proteomes" id="UP000285060"/>
    </source>
</evidence>
<accession>A0A418APZ9</accession>
<protein>
    <submittedName>
        <fullName evidence="1">Uncharacterized protein</fullName>
    </submittedName>
</protein>
<keyword evidence="2" id="KW-1185">Reference proteome</keyword>